<keyword evidence="2" id="KW-1185">Reference proteome</keyword>
<organism evidence="1 2">
    <name type="scientific">Sphingomonas xinjiangensis</name>
    <dbReference type="NCBI Taxonomy" id="643568"/>
    <lineage>
        <taxon>Bacteria</taxon>
        <taxon>Pseudomonadati</taxon>
        <taxon>Pseudomonadota</taxon>
        <taxon>Alphaproteobacteria</taxon>
        <taxon>Sphingomonadales</taxon>
        <taxon>Sphingomonadaceae</taxon>
        <taxon>Sphingomonas</taxon>
    </lineage>
</organism>
<evidence type="ECO:0000313" key="2">
    <source>
        <dbReference type="Proteomes" id="UP000527143"/>
    </source>
</evidence>
<protein>
    <submittedName>
        <fullName evidence="1">Uncharacterized protein</fullName>
    </submittedName>
</protein>
<accession>A0A840YT70</accession>
<dbReference type="EMBL" id="JACIJF010000028">
    <property type="protein sequence ID" value="MBB5712868.1"/>
    <property type="molecule type" value="Genomic_DNA"/>
</dbReference>
<name>A0A840YT70_9SPHN</name>
<gene>
    <name evidence="1" type="ORF">FHT02_004129</name>
</gene>
<sequence length="169" mass="17928">MAKAIPHMPASYLTALEPAAREWATKAQASLKENPFGVPITTGGWAGSGAVLNFGLTAYALHQAFPNLVDTAPVTRALDFLHGHHPASDRSFVSGVGAVSKEVAYGSNRADFSFIPGGVVPGVLLLKPDYPETRDDWPFFWGENEYVVPEGAMYISLANAGARLAQGGK</sequence>
<proteinExistence type="predicted"/>
<dbReference type="RefSeq" id="WP_184091716.1">
    <property type="nucleotide sequence ID" value="NZ_JACIJF010000028.1"/>
</dbReference>
<dbReference type="Proteomes" id="UP000527143">
    <property type="component" value="Unassembled WGS sequence"/>
</dbReference>
<comment type="caution">
    <text evidence="1">The sequence shown here is derived from an EMBL/GenBank/DDBJ whole genome shotgun (WGS) entry which is preliminary data.</text>
</comment>
<evidence type="ECO:0000313" key="1">
    <source>
        <dbReference type="EMBL" id="MBB5712868.1"/>
    </source>
</evidence>
<dbReference type="GO" id="GO:0005975">
    <property type="term" value="P:carbohydrate metabolic process"/>
    <property type="evidence" value="ECO:0007669"/>
    <property type="project" value="InterPro"/>
</dbReference>
<reference evidence="1 2" key="1">
    <citation type="submission" date="2020-08" db="EMBL/GenBank/DDBJ databases">
        <title>Genomic Encyclopedia of Type Strains, Phase IV (KMG-IV): sequencing the most valuable type-strain genomes for metagenomic binning, comparative biology and taxonomic classification.</title>
        <authorList>
            <person name="Goeker M."/>
        </authorList>
    </citation>
    <scope>NUCLEOTIDE SEQUENCE [LARGE SCALE GENOMIC DNA]</scope>
    <source>
        <strain evidence="1 2">DSM 26736</strain>
    </source>
</reference>
<dbReference type="Gene3D" id="1.50.10.10">
    <property type="match status" value="1"/>
</dbReference>
<dbReference type="InterPro" id="IPR012341">
    <property type="entry name" value="6hp_glycosidase-like_sf"/>
</dbReference>
<dbReference type="InterPro" id="IPR008928">
    <property type="entry name" value="6-hairpin_glycosidase_sf"/>
</dbReference>
<dbReference type="AlphaFoldDB" id="A0A840YT70"/>
<dbReference type="SUPFAM" id="SSF48208">
    <property type="entry name" value="Six-hairpin glycosidases"/>
    <property type="match status" value="1"/>
</dbReference>